<feature type="transmembrane region" description="Helical" evidence="5">
    <location>
        <begin position="12"/>
        <end position="29"/>
    </location>
</feature>
<keyword evidence="3 5" id="KW-1133">Transmembrane helix</keyword>
<keyword evidence="4 5" id="KW-0472">Membrane</keyword>
<reference evidence="6" key="2">
    <citation type="submission" date="2018-11" db="EMBL/GenBank/DDBJ databases">
        <title>Trombidioid mite genomics.</title>
        <authorList>
            <person name="Dong X."/>
        </authorList>
    </citation>
    <scope>NUCLEOTIDE SEQUENCE</scope>
    <source>
        <strain evidence="6">UoL-WK</strain>
    </source>
</reference>
<feature type="transmembrane region" description="Helical" evidence="5">
    <location>
        <begin position="353"/>
        <end position="373"/>
    </location>
</feature>
<gene>
    <name evidence="6" type="ORF">B4U79_16113</name>
    <name evidence="8" type="ORF">B4U79_17285</name>
    <name evidence="7" type="ORF">B4U79_17622</name>
</gene>
<dbReference type="PANTHER" id="PTHR23507">
    <property type="entry name" value="ZGC:174356"/>
    <property type="match status" value="1"/>
</dbReference>
<dbReference type="AlphaFoldDB" id="A0A3S3P4A8"/>
<evidence type="ECO:0000256" key="2">
    <source>
        <dbReference type="ARBA" id="ARBA00022692"/>
    </source>
</evidence>
<sequence>MKFSETKFYKLLSLLKIEPFIFLFLLAASEKSVTVTQMYQDKLCIIDYGESASFCKYLNATSELEKQKKISLLAEASFFSPYQALISTIPSVIASLFIGAWIDKHFKAVKIVLLMAALCSSLETSILMLNAINFQWRPNMVLLSYIPTAICGSTSHVLMAAFTYVPKTTSELYRPIRFAILELAMFLERKQLWLMLGSMYVIVVVLLGPMTIMYQFTEKVFSWDATTYSTVNAISSTFTNIIVAIATHFLVNKIRLDDVLVAIIGTVSSMAGNVIRGTILNPGGYILAIFVGGFASLSSIGIRSYTSRIVAREELAQVFCVLAAIEATIQLVAGTFTASIFKTTIANLPGLVFHVISILNFFPLLTLMYIDLFHKSKKREMMLVDNENN</sequence>
<dbReference type="OrthoDB" id="7786246at2759"/>
<feature type="transmembrane region" description="Helical" evidence="5">
    <location>
        <begin position="111"/>
        <end position="132"/>
    </location>
</feature>
<feature type="transmembrane region" description="Helical" evidence="5">
    <location>
        <begin position="82"/>
        <end position="102"/>
    </location>
</feature>
<dbReference type="GO" id="GO:0016020">
    <property type="term" value="C:membrane"/>
    <property type="evidence" value="ECO:0007669"/>
    <property type="project" value="UniProtKB-SubCell"/>
</dbReference>
<dbReference type="InterPro" id="IPR036259">
    <property type="entry name" value="MFS_trans_sf"/>
</dbReference>
<evidence type="ECO:0000256" key="3">
    <source>
        <dbReference type="ARBA" id="ARBA00022989"/>
    </source>
</evidence>
<evidence type="ECO:0000313" key="7">
    <source>
        <dbReference type="EMBL" id="RWS10405.1"/>
    </source>
</evidence>
<comment type="subcellular location">
    <subcellularLocation>
        <location evidence="1">Membrane</location>
        <topology evidence="1">Multi-pass membrane protein</topology>
    </subcellularLocation>
</comment>
<organism evidence="6 9">
    <name type="scientific">Dinothrombium tinctorium</name>
    <dbReference type="NCBI Taxonomy" id="1965070"/>
    <lineage>
        <taxon>Eukaryota</taxon>
        <taxon>Metazoa</taxon>
        <taxon>Ecdysozoa</taxon>
        <taxon>Arthropoda</taxon>
        <taxon>Chelicerata</taxon>
        <taxon>Arachnida</taxon>
        <taxon>Acari</taxon>
        <taxon>Acariformes</taxon>
        <taxon>Trombidiformes</taxon>
        <taxon>Prostigmata</taxon>
        <taxon>Anystina</taxon>
        <taxon>Parasitengona</taxon>
        <taxon>Trombidioidea</taxon>
        <taxon>Trombidiidae</taxon>
        <taxon>Dinothrombium</taxon>
    </lineage>
</organism>
<protein>
    <submittedName>
        <fullName evidence="6">Uncharacterized protein</fullName>
    </submittedName>
</protein>
<accession>A0A3S3P4A8</accession>
<proteinExistence type="predicted"/>
<reference evidence="6 9" key="1">
    <citation type="journal article" date="2018" name="Gigascience">
        <title>Genomes of trombidid mites reveal novel predicted allergens and laterally-transferred genes associated with secondary metabolism.</title>
        <authorList>
            <person name="Dong X."/>
            <person name="Chaisiri K."/>
            <person name="Xia D."/>
            <person name="Armstrong S.D."/>
            <person name="Fang Y."/>
            <person name="Donnelly M.J."/>
            <person name="Kadowaki T."/>
            <person name="McGarry J.W."/>
            <person name="Darby A.C."/>
            <person name="Makepeace B.L."/>
        </authorList>
    </citation>
    <scope>NUCLEOTIDE SEQUENCE [LARGE SCALE GENOMIC DNA]</scope>
    <source>
        <strain evidence="6">UoL-WK</strain>
    </source>
</reference>
<evidence type="ECO:0000313" key="9">
    <source>
        <dbReference type="Proteomes" id="UP000285301"/>
    </source>
</evidence>
<dbReference type="SUPFAM" id="SSF103473">
    <property type="entry name" value="MFS general substrate transporter"/>
    <property type="match status" value="1"/>
</dbReference>
<dbReference type="PANTHER" id="PTHR23507:SF1">
    <property type="entry name" value="FI18259P1-RELATED"/>
    <property type="match status" value="1"/>
</dbReference>
<dbReference type="EMBL" id="NCKU01002107">
    <property type="protein sequence ID" value="RWS10405.1"/>
    <property type="molecule type" value="Genomic_DNA"/>
</dbReference>
<evidence type="ECO:0000256" key="4">
    <source>
        <dbReference type="ARBA" id="ARBA00023136"/>
    </source>
</evidence>
<evidence type="ECO:0000256" key="1">
    <source>
        <dbReference type="ARBA" id="ARBA00004141"/>
    </source>
</evidence>
<keyword evidence="9" id="KW-1185">Reference proteome</keyword>
<dbReference type="GO" id="GO:0022857">
    <property type="term" value="F:transmembrane transporter activity"/>
    <property type="evidence" value="ECO:0007669"/>
    <property type="project" value="TreeGrafter"/>
</dbReference>
<name>A0A3S3P4A8_9ACAR</name>
<dbReference type="Proteomes" id="UP000285301">
    <property type="component" value="Unassembled WGS sequence"/>
</dbReference>
<feature type="transmembrane region" description="Helical" evidence="5">
    <location>
        <begin position="144"/>
        <end position="165"/>
    </location>
</feature>
<evidence type="ECO:0000313" key="6">
    <source>
        <dbReference type="EMBL" id="RWS07757.1"/>
    </source>
</evidence>
<evidence type="ECO:0000313" key="8">
    <source>
        <dbReference type="EMBL" id="RWS17719.1"/>
    </source>
</evidence>
<feature type="transmembrane region" description="Helical" evidence="5">
    <location>
        <begin position="259"/>
        <end position="279"/>
    </location>
</feature>
<feature type="transmembrane region" description="Helical" evidence="5">
    <location>
        <begin position="285"/>
        <end position="306"/>
    </location>
</feature>
<feature type="transmembrane region" description="Helical" evidence="5">
    <location>
        <begin position="192"/>
        <end position="213"/>
    </location>
</feature>
<evidence type="ECO:0000256" key="5">
    <source>
        <dbReference type="SAM" id="Phobius"/>
    </source>
</evidence>
<comment type="caution">
    <text evidence="6">The sequence shown here is derived from an EMBL/GenBank/DDBJ whole genome shotgun (WGS) entry which is preliminary data.</text>
</comment>
<feature type="transmembrane region" description="Helical" evidence="5">
    <location>
        <begin position="318"/>
        <end position="341"/>
    </location>
</feature>
<dbReference type="EMBL" id="NCKU01000044">
    <property type="protein sequence ID" value="RWS17719.1"/>
    <property type="molecule type" value="Genomic_DNA"/>
</dbReference>
<dbReference type="EMBL" id="NCKU01003318">
    <property type="protein sequence ID" value="RWS07757.1"/>
    <property type="molecule type" value="Genomic_DNA"/>
</dbReference>
<feature type="transmembrane region" description="Helical" evidence="5">
    <location>
        <begin position="233"/>
        <end position="252"/>
    </location>
</feature>
<keyword evidence="2 5" id="KW-0812">Transmembrane</keyword>